<dbReference type="OrthoDB" id="2015098at2759"/>
<feature type="transmembrane region" description="Helical" evidence="6">
    <location>
        <begin position="107"/>
        <end position="126"/>
    </location>
</feature>
<name>A0A8J4SKT9_9TREM</name>
<evidence type="ECO:0000256" key="3">
    <source>
        <dbReference type="ARBA" id="ARBA00022692"/>
    </source>
</evidence>
<dbReference type="PANTHER" id="PTHR21433:SF0">
    <property type="entry name" value="TRANSMEMBRANE PROTEIN 120 HOMOLOG"/>
    <property type="match status" value="1"/>
</dbReference>
<dbReference type="AlphaFoldDB" id="A0A8J4SKT9"/>
<evidence type="ECO:0000256" key="6">
    <source>
        <dbReference type="SAM" id="Phobius"/>
    </source>
</evidence>
<comment type="caution">
    <text evidence="7">The sequence shown here is derived from an EMBL/GenBank/DDBJ whole genome shotgun (WGS) entry which is preliminary data.</text>
</comment>
<keyword evidence="3 6" id="KW-0812">Transmembrane</keyword>
<evidence type="ECO:0000313" key="8">
    <source>
        <dbReference type="Proteomes" id="UP000748531"/>
    </source>
</evidence>
<protein>
    <submittedName>
        <fullName evidence="7">Phage tail component protein</fullName>
    </submittedName>
</protein>
<dbReference type="GO" id="GO:0016020">
    <property type="term" value="C:membrane"/>
    <property type="evidence" value="ECO:0007669"/>
    <property type="project" value="UniProtKB-SubCell"/>
</dbReference>
<dbReference type="PANTHER" id="PTHR21433">
    <property type="entry name" value="TRANSMEMBRANE PROTEIN INDUCED BY TUMOR NECROSIS FACTOR ALPHA"/>
    <property type="match status" value="1"/>
</dbReference>
<proteinExistence type="inferred from homology"/>
<evidence type="ECO:0000256" key="1">
    <source>
        <dbReference type="ARBA" id="ARBA00004141"/>
    </source>
</evidence>
<evidence type="ECO:0000313" key="7">
    <source>
        <dbReference type="EMBL" id="KAF5395627.1"/>
    </source>
</evidence>
<comment type="similarity">
    <text evidence="2">Belongs to the TMEM120 family.</text>
</comment>
<organism evidence="7 8">
    <name type="scientific">Paragonimus heterotremus</name>
    <dbReference type="NCBI Taxonomy" id="100268"/>
    <lineage>
        <taxon>Eukaryota</taxon>
        <taxon>Metazoa</taxon>
        <taxon>Spiralia</taxon>
        <taxon>Lophotrochozoa</taxon>
        <taxon>Platyhelminthes</taxon>
        <taxon>Trematoda</taxon>
        <taxon>Digenea</taxon>
        <taxon>Plagiorchiida</taxon>
        <taxon>Troglotremata</taxon>
        <taxon>Troglotrematidae</taxon>
        <taxon>Paragonimus</taxon>
    </lineage>
</organism>
<evidence type="ECO:0000256" key="5">
    <source>
        <dbReference type="ARBA" id="ARBA00023136"/>
    </source>
</evidence>
<dbReference type="Pfam" id="PF07851">
    <property type="entry name" value="TMEM120A-B"/>
    <property type="match status" value="1"/>
</dbReference>
<reference evidence="7" key="1">
    <citation type="submission" date="2019-05" db="EMBL/GenBank/DDBJ databases">
        <title>Annotation for the trematode Paragonimus heterotremus.</title>
        <authorList>
            <person name="Choi Y.-J."/>
        </authorList>
    </citation>
    <scope>NUCLEOTIDE SEQUENCE</scope>
    <source>
        <strain evidence="7">LC</strain>
    </source>
</reference>
<keyword evidence="8" id="KW-1185">Reference proteome</keyword>
<evidence type="ECO:0000256" key="4">
    <source>
        <dbReference type="ARBA" id="ARBA00022989"/>
    </source>
</evidence>
<gene>
    <name evidence="7" type="ORF">PHET_11870</name>
</gene>
<keyword evidence="5 6" id="KW-0472">Membrane</keyword>
<keyword evidence="4 6" id="KW-1133">Transmembrane helix</keyword>
<sequence>MAESIQATDKMKSEQSSCLQSAKHCRTYIQFLLKEIAKIDKCDDSVDQKELVSLRDELQRKEILLRDVDDSLPRNPGIYLRIVLGALNISFLSKQDKFAYKNDYEQFKIVVSGISAVLAFLLYFFIKSRYVCSTPF</sequence>
<evidence type="ECO:0000256" key="2">
    <source>
        <dbReference type="ARBA" id="ARBA00009700"/>
    </source>
</evidence>
<dbReference type="EMBL" id="LUCH01011212">
    <property type="protein sequence ID" value="KAF5395627.1"/>
    <property type="molecule type" value="Genomic_DNA"/>
</dbReference>
<accession>A0A8J4SKT9</accession>
<comment type="subcellular location">
    <subcellularLocation>
        <location evidence="1">Membrane</location>
        <topology evidence="1">Multi-pass membrane protein</topology>
    </subcellularLocation>
</comment>
<dbReference type="InterPro" id="IPR012926">
    <property type="entry name" value="TMEM120A/B"/>
</dbReference>
<dbReference type="Proteomes" id="UP000748531">
    <property type="component" value="Unassembled WGS sequence"/>
</dbReference>